<reference evidence="6 7" key="1">
    <citation type="submission" date="2019-09" db="EMBL/GenBank/DDBJ databases">
        <title>Acinetobacter sp. C16S1 isolated from saline soil.</title>
        <authorList>
            <person name="Xu L."/>
            <person name="Sun J.-Q."/>
        </authorList>
    </citation>
    <scope>NUCLEOTIDE SEQUENCE [LARGE SCALE GENOMIC DNA]</scope>
    <source>
        <strain evidence="6 7">C16S1</strain>
    </source>
</reference>
<sequence length="174" mass="19866">MQQALFGGGCFWCVEAVFLQLKGVEKVVSGYAGGIVQDPSYEQVCQGNTQHAEVVLIDFDEQQISYTQLLNVFFTTHDPTTLNRQGNDIGTQYRSVIYYFNEEQKQQAEQIIQSLEDEGLNIVTELSPEPVFYPAEDYHQNFYARNPSQGYCNFSIPPKLSKLRSKFLDLLKTE</sequence>
<comment type="catalytic activity">
    <reaction evidence="3 4">
        <text>[thioredoxin]-disulfide + L-methionine + H2O = L-methionine (S)-S-oxide + [thioredoxin]-dithiol</text>
        <dbReference type="Rhea" id="RHEA:19993"/>
        <dbReference type="Rhea" id="RHEA-COMP:10698"/>
        <dbReference type="Rhea" id="RHEA-COMP:10700"/>
        <dbReference type="ChEBI" id="CHEBI:15377"/>
        <dbReference type="ChEBI" id="CHEBI:29950"/>
        <dbReference type="ChEBI" id="CHEBI:50058"/>
        <dbReference type="ChEBI" id="CHEBI:57844"/>
        <dbReference type="ChEBI" id="CHEBI:58772"/>
        <dbReference type="EC" id="1.8.4.11"/>
    </reaction>
</comment>
<dbReference type="SUPFAM" id="SSF55068">
    <property type="entry name" value="Peptide methionine sulfoxide reductase"/>
    <property type="match status" value="1"/>
</dbReference>
<keyword evidence="7" id="KW-1185">Reference proteome</keyword>
<evidence type="ECO:0000313" key="6">
    <source>
        <dbReference type="EMBL" id="QER40618.1"/>
    </source>
</evidence>
<keyword evidence="1 4" id="KW-0560">Oxidoreductase</keyword>
<dbReference type="GO" id="GO:0033744">
    <property type="term" value="F:L-methionine:thioredoxin-disulfide S-oxidoreductase activity"/>
    <property type="evidence" value="ECO:0007669"/>
    <property type="project" value="RHEA"/>
</dbReference>
<dbReference type="Pfam" id="PF01625">
    <property type="entry name" value="PMSR"/>
    <property type="match status" value="1"/>
</dbReference>
<dbReference type="AlphaFoldDB" id="A0A5P1UWD0"/>
<accession>A0A5P1UWD0</accession>
<dbReference type="NCBIfam" id="TIGR00401">
    <property type="entry name" value="msrA"/>
    <property type="match status" value="1"/>
</dbReference>
<dbReference type="PANTHER" id="PTHR43774">
    <property type="entry name" value="PEPTIDE METHIONINE SULFOXIDE REDUCTASE"/>
    <property type="match status" value="1"/>
</dbReference>
<organism evidence="6 7">
    <name type="scientific">Acinetobacter suaedae</name>
    <dbReference type="NCBI Taxonomy" id="2609668"/>
    <lineage>
        <taxon>Bacteria</taxon>
        <taxon>Pseudomonadati</taxon>
        <taxon>Pseudomonadota</taxon>
        <taxon>Gammaproteobacteria</taxon>
        <taxon>Moraxellales</taxon>
        <taxon>Moraxellaceae</taxon>
        <taxon>Acinetobacter</taxon>
    </lineage>
</organism>
<evidence type="ECO:0000256" key="1">
    <source>
        <dbReference type="ARBA" id="ARBA00023002"/>
    </source>
</evidence>
<dbReference type="EMBL" id="CP043909">
    <property type="protein sequence ID" value="QER40618.1"/>
    <property type="molecule type" value="Genomic_DNA"/>
</dbReference>
<dbReference type="EC" id="1.8.4.11" evidence="4"/>
<evidence type="ECO:0000256" key="3">
    <source>
        <dbReference type="ARBA" id="ARBA00048782"/>
    </source>
</evidence>
<dbReference type="PANTHER" id="PTHR43774:SF1">
    <property type="entry name" value="PEPTIDE METHIONINE SULFOXIDE REDUCTASE MSRA 2"/>
    <property type="match status" value="1"/>
</dbReference>
<evidence type="ECO:0000259" key="5">
    <source>
        <dbReference type="Pfam" id="PF01625"/>
    </source>
</evidence>
<comment type="similarity">
    <text evidence="4">Belongs to the MsrA Met sulfoxide reductase family.</text>
</comment>
<dbReference type="Gene3D" id="3.30.1060.10">
    <property type="entry name" value="Peptide methionine sulphoxide reductase MsrA"/>
    <property type="match status" value="1"/>
</dbReference>
<dbReference type="GO" id="GO:0008113">
    <property type="term" value="F:peptide-methionine (S)-S-oxide reductase activity"/>
    <property type="evidence" value="ECO:0007669"/>
    <property type="project" value="UniProtKB-UniRule"/>
</dbReference>
<dbReference type="Proteomes" id="UP000325177">
    <property type="component" value="Chromosome"/>
</dbReference>
<dbReference type="RefSeq" id="WP_150026843.1">
    <property type="nucleotide sequence ID" value="NZ_CP043909.1"/>
</dbReference>
<comment type="function">
    <text evidence="4">Has an important function as a repair enzyme for proteins that have been inactivated by oxidation. Catalyzes the reversible oxidation-reduction of methionine sulfoxide in proteins to methionine.</text>
</comment>
<dbReference type="KEGG" id="asue:F2A31_13290"/>
<feature type="active site" evidence="4">
    <location>
        <position position="10"/>
    </location>
</feature>
<name>A0A5P1UWD0_9GAMM</name>
<evidence type="ECO:0000256" key="2">
    <source>
        <dbReference type="ARBA" id="ARBA00047806"/>
    </source>
</evidence>
<comment type="catalytic activity">
    <reaction evidence="2 4">
        <text>L-methionyl-[protein] + [thioredoxin]-disulfide + H2O = L-methionyl-(S)-S-oxide-[protein] + [thioredoxin]-dithiol</text>
        <dbReference type="Rhea" id="RHEA:14217"/>
        <dbReference type="Rhea" id="RHEA-COMP:10698"/>
        <dbReference type="Rhea" id="RHEA-COMP:10700"/>
        <dbReference type="Rhea" id="RHEA-COMP:12313"/>
        <dbReference type="Rhea" id="RHEA-COMP:12315"/>
        <dbReference type="ChEBI" id="CHEBI:15377"/>
        <dbReference type="ChEBI" id="CHEBI:16044"/>
        <dbReference type="ChEBI" id="CHEBI:29950"/>
        <dbReference type="ChEBI" id="CHEBI:44120"/>
        <dbReference type="ChEBI" id="CHEBI:50058"/>
        <dbReference type="EC" id="1.8.4.11"/>
    </reaction>
</comment>
<evidence type="ECO:0000313" key="7">
    <source>
        <dbReference type="Proteomes" id="UP000325177"/>
    </source>
</evidence>
<dbReference type="InterPro" id="IPR002569">
    <property type="entry name" value="Met_Sox_Rdtase_MsrA_dom"/>
</dbReference>
<proteinExistence type="inferred from homology"/>
<evidence type="ECO:0000256" key="4">
    <source>
        <dbReference type="HAMAP-Rule" id="MF_01401"/>
    </source>
</evidence>
<protein>
    <recommendedName>
        <fullName evidence="4">Peptide methionine sulfoxide reductase MsrA</fullName>
        <shortName evidence="4">Protein-methionine-S-oxide reductase</shortName>
        <ecNumber evidence="4">1.8.4.11</ecNumber>
    </recommendedName>
    <alternativeName>
        <fullName evidence="4">Peptide-methionine (S)-S-oxide reductase</fullName>
        <shortName evidence="4">Peptide Met(O) reductase</shortName>
    </alternativeName>
</protein>
<feature type="domain" description="Peptide methionine sulphoxide reductase MsrA" evidence="5">
    <location>
        <begin position="3"/>
        <end position="153"/>
    </location>
</feature>
<dbReference type="HAMAP" id="MF_01401">
    <property type="entry name" value="MsrA"/>
    <property type="match status" value="1"/>
</dbReference>
<gene>
    <name evidence="4 6" type="primary">msrA</name>
    <name evidence="6" type="ORF">F2A31_13290</name>
</gene>
<dbReference type="InterPro" id="IPR036509">
    <property type="entry name" value="Met_Sox_Rdtase_MsrA_sf"/>
</dbReference>